<feature type="domain" description="Histidine kinase" evidence="5">
    <location>
        <begin position="17"/>
        <end position="231"/>
    </location>
</feature>
<evidence type="ECO:0000259" key="5">
    <source>
        <dbReference type="PROSITE" id="PS50109"/>
    </source>
</evidence>
<dbReference type="InterPro" id="IPR004358">
    <property type="entry name" value="Sig_transdc_His_kin-like_C"/>
</dbReference>
<proteinExistence type="predicted"/>
<dbReference type="InterPro" id="IPR036890">
    <property type="entry name" value="HATPase_C_sf"/>
</dbReference>
<dbReference type="PROSITE" id="PS50109">
    <property type="entry name" value="HIS_KIN"/>
    <property type="match status" value="1"/>
</dbReference>
<sequence length="231" mass="24962">MTDHAASEGDFDSYLYAITHDLKSFSRAMRVIPDWIVEDMAEAQASLPGDVADHLMMLQHYARGMDRMLDGLTDLSRVGRLANTPGPVDLREALAQAWAETPDRQGFQADFDAVDLCVQVPANDLRRLLMAVLSNAVRHHDGTGGRVTASACHQDGRVVLRISDDGPGIPPEYHDKVFEPLHTLRPKDETGYSGLGLTVARKVATTLGGGISVAETGTPRGCTILCDLPAS</sequence>
<reference evidence="6 7" key="1">
    <citation type="submission" date="2017-05" db="EMBL/GenBank/DDBJ databases">
        <authorList>
            <person name="Song R."/>
            <person name="Chenine A.L."/>
            <person name="Ruprecht R.M."/>
        </authorList>
    </citation>
    <scope>NUCLEOTIDE SEQUENCE [LARGE SCALE GENOMIC DNA]</scope>
    <source>
        <strain evidence="6 7">CECT 8898</strain>
    </source>
</reference>
<dbReference type="AlphaFoldDB" id="A0A238KIU9"/>
<evidence type="ECO:0000313" key="7">
    <source>
        <dbReference type="Proteomes" id="UP000207598"/>
    </source>
</evidence>
<dbReference type="GO" id="GO:0007234">
    <property type="term" value="P:osmosensory signaling via phosphorelay pathway"/>
    <property type="evidence" value="ECO:0007669"/>
    <property type="project" value="TreeGrafter"/>
</dbReference>
<dbReference type="SMART" id="SM00387">
    <property type="entry name" value="HATPase_c"/>
    <property type="match status" value="1"/>
</dbReference>
<accession>A0A238KIU9</accession>
<evidence type="ECO:0000256" key="3">
    <source>
        <dbReference type="ARBA" id="ARBA00022679"/>
    </source>
</evidence>
<comment type="catalytic activity">
    <reaction evidence="1">
        <text>ATP + protein L-histidine = ADP + protein N-phospho-L-histidine.</text>
        <dbReference type="EC" id="2.7.13.3"/>
    </reaction>
</comment>
<dbReference type="OrthoDB" id="9795133at2"/>
<dbReference type="InterPro" id="IPR003594">
    <property type="entry name" value="HATPase_dom"/>
</dbReference>
<dbReference type="InterPro" id="IPR005467">
    <property type="entry name" value="His_kinase_dom"/>
</dbReference>
<evidence type="ECO:0000256" key="2">
    <source>
        <dbReference type="ARBA" id="ARBA00012438"/>
    </source>
</evidence>
<dbReference type="SUPFAM" id="SSF55874">
    <property type="entry name" value="ATPase domain of HSP90 chaperone/DNA topoisomerase II/histidine kinase"/>
    <property type="match status" value="1"/>
</dbReference>
<keyword evidence="7" id="KW-1185">Reference proteome</keyword>
<dbReference type="PANTHER" id="PTHR42878">
    <property type="entry name" value="TWO-COMPONENT HISTIDINE KINASE"/>
    <property type="match status" value="1"/>
</dbReference>
<dbReference type="CDD" id="cd00075">
    <property type="entry name" value="HATPase"/>
    <property type="match status" value="1"/>
</dbReference>
<dbReference type="Gene3D" id="3.30.565.10">
    <property type="entry name" value="Histidine kinase-like ATPase, C-terminal domain"/>
    <property type="match status" value="1"/>
</dbReference>
<dbReference type="GO" id="GO:0000156">
    <property type="term" value="F:phosphorelay response regulator activity"/>
    <property type="evidence" value="ECO:0007669"/>
    <property type="project" value="TreeGrafter"/>
</dbReference>
<keyword evidence="3 6" id="KW-0808">Transferase</keyword>
<evidence type="ECO:0000313" key="6">
    <source>
        <dbReference type="EMBL" id="SMX42735.1"/>
    </source>
</evidence>
<dbReference type="Pfam" id="PF02518">
    <property type="entry name" value="HATPase_c"/>
    <property type="match status" value="1"/>
</dbReference>
<dbReference type="PANTHER" id="PTHR42878:SF15">
    <property type="entry name" value="BACTERIOPHYTOCHROME"/>
    <property type="match status" value="1"/>
</dbReference>
<dbReference type="GO" id="GO:0004673">
    <property type="term" value="F:protein histidine kinase activity"/>
    <property type="evidence" value="ECO:0007669"/>
    <property type="project" value="UniProtKB-EC"/>
</dbReference>
<gene>
    <name evidence="6" type="primary">rstB</name>
    <name evidence="6" type="ORF">MAA8898_02698</name>
</gene>
<protein>
    <recommendedName>
        <fullName evidence="2">histidine kinase</fullName>
        <ecNumber evidence="2">2.7.13.3</ecNumber>
    </recommendedName>
</protein>
<dbReference type="PRINTS" id="PR00344">
    <property type="entry name" value="BCTRLSENSOR"/>
</dbReference>
<dbReference type="Proteomes" id="UP000207598">
    <property type="component" value="Unassembled WGS sequence"/>
</dbReference>
<evidence type="ECO:0000256" key="4">
    <source>
        <dbReference type="ARBA" id="ARBA00022777"/>
    </source>
</evidence>
<dbReference type="EMBL" id="FXYF01000006">
    <property type="protein sequence ID" value="SMX42735.1"/>
    <property type="molecule type" value="Genomic_DNA"/>
</dbReference>
<dbReference type="EC" id="2.7.13.3" evidence="2"/>
<keyword evidence="4" id="KW-0418">Kinase</keyword>
<evidence type="ECO:0000256" key="1">
    <source>
        <dbReference type="ARBA" id="ARBA00000085"/>
    </source>
</evidence>
<name>A0A238KIU9_9RHOB</name>
<dbReference type="InterPro" id="IPR050351">
    <property type="entry name" value="BphY/WalK/GraS-like"/>
</dbReference>
<dbReference type="GO" id="GO:0030295">
    <property type="term" value="F:protein kinase activator activity"/>
    <property type="evidence" value="ECO:0007669"/>
    <property type="project" value="TreeGrafter"/>
</dbReference>
<organism evidence="6 7">
    <name type="scientific">Maliponia aquimaris</name>
    <dbReference type="NCBI Taxonomy" id="1673631"/>
    <lineage>
        <taxon>Bacteria</taxon>
        <taxon>Pseudomonadati</taxon>
        <taxon>Pseudomonadota</taxon>
        <taxon>Alphaproteobacteria</taxon>
        <taxon>Rhodobacterales</taxon>
        <taxon>Paracoccaceae</taxon>
        <taxon>Maliponia</taxon>
    </lineage>
</organism>
<dbReference type="RefSeq" id="WP_094021500.1">
    <property type="nucleotide sequence ID" value="NZ_FXYF01000006.1"/>
</dbReference>